<dbReference type="Proteomes" id="UP000265926">
    <property type="component" value="Unassembled WGS sequence"/>
</dbReference>
<comment type="caution">
    <text evidence="1">The sequence shown here is derived from an EMBL/GenBank/DDBJ whole genome shotgun (WGS) entry which is preliminary data.</text>
</comment>
<proteinExistence type="predicted"/>
<evidence type="ECO:0000313" key="1">
    <source>
        <dbReference type="EMBL" id="RIJ45439.1"/>
    </source>
</evidence>
<accession>A0A399SRB8</accession>
<dbReference type="Pfam" id="PF11066">
    <property type="entry name" value="DUF2867"/>
    <property type="match status" value="1"/>
</dbReference>
<dbReference type="OrthoDB" id="7058586at2"/>
<name>A0A399SRB8_9BACT</name>
<sequence length="184" mass="20789">MIEKQNKIPDNSILKNDEKSFHYVDSFQSQDATIRPDNDVISIGKLFLTSGPGWADRLMSIRDKAVGVVGLKTAGQLTSEAKNPDNFKFQVGEQLGIFKLYAKTGNELVLGDDDKHLSFRVSLLLDGKKKIMITTAVEYKNVFGRIYFLPVKPIHQLIVKGTLREIIRKLENETAENLQTTNHR</sequence>
<dbReference type="RefSeq" id="WP_119440330.1">
    <property type="nucleotide sequence ID" value="NZ_QWGR01000025.1"/>
</dbReference>
<dbReference type="AlphaFoldDB" id="A0A399SRB8"/>
<organism evidence="1 2">
    <name type="scientific">Maribellus luteus</name>
    <dbReference type="NCBI Taxonomy" id="2305463"/>
    <lineage>
        <taxon>Bacteria</taxon>
        <taxon>Pseudomonadati</taxon>
        <taxon>Bacteroidota</taxon>
        <taxon>Bacteroidia</taxon>
        <taxon>Marinilabiliales</taxon>
        <taxon>Prolixibacteraceae</taxon>
        <taxon>Maribellus</taxon>
    </lineage>
</organism>
<keyword evidence="2" id="KW-1185">Reference proteome</keyword>
<dbReference type="EMBL" id="QWGR01000025">
    <property type="protein sequence ID" value="RIJ45439.1"/>
    <property type="molecule type" value="Genomic_DNA"/>
</dbReference>
<dbReference type="InterPro" id="IPR021295">
    <property type="entry name" value="DUF2867"/>
</dbReference>
<evidence type="ECO:0000313" key="2">
    <source>
        <dbReference type="Proteomes" id="UP000265926"/>
    </source>
</evidence>
<reference evidence="1 2" key="1">
    <citation type="submission" date="2018-08" db="EMBL/GenBank/DDBJ databases">
        <title>Pallidiluteibacterium maritimus gen. nov., sp. nov., isolated from coastal sediment.</title>
        <authorList>
            <person name="Zhou L.Y."/>
        </authorList>
    </citation>
    <scope>NUCLEOTIDE SEQUENCE [LARGE SCALE GENOMIC DNA]</scope>
    <source>
        <strain evidence="1 2">XSD2</strain>
    </source>
</reference>
<gene>
    <name evidence="1" type="ORF">D1614_22890</name>
</gene>
<protein>
    <submittedName>
        <fullName evidence="1">DUF2867 domain-containing protein</fullName>
    </submittedName>
</protein>